<dbReference type="SUPFAM" id="SSF63829">
    <property type="entry name" value="Calcium-dependent phosphotriesterase"/>
    <property type="match status" value="1"/>
</dbReference>
<gene>
    <name evidence="1" type="ORF">CH333_04595</name>
</gene>
<reference evidence="1 2" key="1">
    <citation type="submission" date="2017-07" db="EMBL/GenBank/DDBJ databases">
        <title>Recovery of genomes from metagenomes via a dereplication, aggregation, and scoring strategy.</title>
        <authorList>
            <person name="Sieber C.M."/>
            <person name="Probst A.J."/>
            <person name="Sharrar A."/>
            <person name="Thomas B.C."/>
            <person name="Hess M."/>
            <person name="Tringe S.G."/>
            <person name="Banfield J.F."/>
        </authorList>
    </citation>
    <scope>NUCLEOTIDE SEQUENCE [LARGE SCALE GENOMIC DNA]</scope>
    <source>
        <strain evidence="1">JGI_Cruoil_03_44_89</strain>
    </source>
</reference>
<protein>
    <recommendedName>
        <fullName evidence="3">Fibronectin type-III domain-containing protein</fullName>
    </recommendedName>
</protein>
<dbReference type="EMBL" id="NOZQ01000094">
    <property type="protein sequence ID" value="OYD15990.1"/>
    <property type="molecule type" value="Genomic_DNA"/>
</dbReference>
<dbReference type="InterPro" id="IPR036116">
    <property type="entry name" value="FN3_sf"/>
</dbReference>
<comment type="caution">
    <text evidence="1">The sequence shown here is derived from an EMBL/GenBank/DDBJ whole genome shotgun (WGS) entry which is preliminary data.</text>
</comment>
<proteinExistence type="predicted"/>
<sequence length="585" mass="65263">MLCILMILLGVTTSYWEERDFSDCEFRGAGISRDGGVILSYNIDSIFETKDMYIWDIFPTGDGIYIATGQEGRIYRICDGKGELFFDSGEKNVLTLAEYKGYIYAGTSPEGKIYRIDKKGRGEVILDSDEEFIWDIAITANGEIICGTGGNGLVLGIENGCVDTLLETGRANASRVVLIDKDVYVGTGNGGLLFIIPKGGQPKGIYDGGSGEVSGIVKMGDILYFSHCLDTTTVIKRVRNDGLTEDIVTIPGMAKGIVEYKDVLLCASEKRIYRIYDDGKFDVIYEFPTSVSSMGRDGYLGLSKFVSVYRLSERPPEQGIVESNSYDAGGVSKWGRLTYEGKGKVVFETRSGNTENPDVTWDEWKKTAKNGEIRSSPNRFIRWRAKIGNNLSRIKCVQVAYLPLNQKPIVGKIKLELESGVLTFSGSDPDGDSLSFNIYYRELGEEWIELKKEVSDTTVNVDRDAFPDGSYEFKVKATDAPSNPPDYALSSYKLSDVYRIDNTPPHIKIEIRENTAIVVVGDDMSEIASFEYSENASKFISVFPVDGIFDEKKERFEITLKDDTRDLVVRAKDRADNFSLQKWTR</sequence>
<name>A0A235BU62_UNCW3</name>
<dbReference type="Gene3D" id="2.130.10.10">
    <property type="entry name" value="YVTN repeat-like/Quinoprotein amine dehydrogenase"/>
    <property type="match status" value="1"/>
</dbReference>
<evidence type="ECO:0008006" key="3">
    <source>
        <dbReference type="Google" id="ProtNLM"/>
    </source>
</evidence>
<accession>A0A235BU62</accession>
<organism evidence="1 2">
    <name type="scientific">candidate division WOR-3 bacterium JGI_Cruoil_03_44_89</name>
    <dbReference type="NCBI Taxonomy" id="1973748"/>
    <lineage>
        <taxon>Bacteria</taxon>
        <taxon>Bacteria division WOR-3</taxon>
    </lineage>
</organism>
<evidence type="ECO:0000313" key="1">
    <source>
        <dbReference type="EMBL" id="OYD15990.1"/>
    </source>
</evidence>
<dbReference type="SUPFAM" id="SSF49265">
    <property type="entry name" value="Fibronectin type III"/>
    <property type="match status" value="1"/>
</dbReference>
<dbReference type="AlphaFoldDB" id="A0A235BU62"/>
<dbReference type="Proteomes" id="UP000215215">
    <property type="component" value="Unassembled WGS sequence"/>
</dbReference>
<dbReference type="InterPro" id="IPR015943">
    <property type="entry name" value="WD40/YVTN_repeat-like_dom_sf"/>
</dbReference>
<evidence type="ECO:0000313" key="2">
    <source>
        <dbReference type="Proteomes" id="UP000215215"/>
    </source>
</evidence>